<evidence type="ECO:0000313" key="2">
    <source>
        <dbReference type="EMBL" id="GLX66346.1"/>
    </source>
</evidence>
<dbReference type="SUPFAM" id="SSF88713">
    <property type="entry name" value="Glycoside hydrolase/deacetylase"/>
    <property type="match status" value="1"/>
</dbReference>
<gene>
    <name evidence="2" type="ORF">MU1_06900</name>
</gene>
<keyword evidence="3" id="KW-1185">Reference proteome</keyword>
<proteinExistence type="predicted"/>
<dbReference type="InterPro" id="IPR011330">
    <property type="entry name" value="Glyco_hydro/deAcase_b/a-brl"/>
</dbReference>
<dbReference type="Pfam" id="PF01522">
    <property type="entry name" value="Polysacc_deac_1"/>
    <property type="match status" value="1"/>
</dbReference>
<dbReference type="EMBL" id="BSSQ01000002">
    <property type="protein sequence ID" value="GLX66346.1"/>
    <property type="molecule type" value="Genomic_DNA"/>
</dbReference>
<dbReference type="Gene3D" id="3.20.20.370">
    <property type="entry name" value="Glycoside hydrolase/deacetylase"/>
    <property type="match status" value="1"/>
</dbReference>
<dbReference type="Proteomes" id="UP001157114">
    <property type="component" value="Unassembled WGS sequence"/>
</dbReference>
<organism evidence="2 3">
    <name type="scientific">Paenibacillus glycanilyticus</name>
    <dbReference type="NCBI Taxonomy" id="126569"/>
    <lineage>
        <taxon>Bacteria</taxon>
        <taxon>Bacillati</taxon>
        <taxon>Bacillota</taxon>
        <taxon>Bacilli</taxon>
        <taxon>Bacillales</taxon>
        <taxon>Paenibacillaceae</taxon>
        <taxon>Paenibacillus</taxon>
    </lineage>
</organism>
<accession>A0ABQ6G5U5</accession>
<evidence type="ECO:0000313" key="3">
    <source>
        <dbReference type="Proteomes" id="UP001157114"/>
    </source>
</evidence>
<name>A0ABQ6G5U5_9BACL</name>
<evidence type="ECO:0000259" key="1">
    <source>
        <dbReference type="Pfam" id="PF01522"/>
    </source>
</evidence>
<dbReference type="CDD" id="cd10929">
    <property type="entry name" value="CE4_u5"/>
    <property type="match status" value="1"/>
</dbReference>
<feature type="domain" description="NodB homology" evidence="1">
    <location>
        <begin position="42"/>
        <end position="185"/>
    </location>
</feature>
<protein>
    <recommendedName>
        <fullName evidence="1">NodB homology domain-containing protein</fullName>
    </recommendedName>
</protein>
<dbReference type="InterPro" id="IPR002509">
    <property type="entry name" value="NODB_dom"/>
</dbReference>
<reference evidence="2 3" key="1">
    <citation type="submission" date="2023-03" db="EMBL/GenBank/DDBJ databases">
        <title>Draft genome sequence of the bacteria which degrade cell wall of Tricholomamatutake.</title>
        <authorList>
            <person name="Konishi Y."/>
            <person name="Fukuta Y."/>
            <person name="Shirasaka N."/>
        </authorList>
    </citation>
    <scope>NUCLEOTIDE SEQUENCE [LARGE SCALE GENOMIC DNA]</scope>
    <source>
        <strain evidence="3">mu1</strain>
    </source>
</reference>
<comment type="caution">
    <text evidence="2">The sequence shown here is derived from an EMBL/GenBank/DDBJ whole genome shotgun (WGS) entry which is preliminary data.</text>
</comment>
<sequence length="338" mass="39348">MSRVPDFGAFVISIDFELLWGMRDIITKDSPYAERMRNEKIVIPRMLELFEEYEISATWATVGMLFARSRSEFLQYAPTIKPQYLNNALNPYQEEMGEGEGDDPLHYAPLLIKQIRNTPRQEIATHTYSHYYCLEKGQNSQAFEADLISAIQIAQKQGIQLKSIVFPRNQHNPEYDELLIKHGVQCFRGNEQHRIYRPRSGSEQAYRDKAYRLADSYLNLTGNHLIRWEDVVEPSGLCNIPASRFFRPYMKQGAIFEKLKVARMTRSIKEAARSSRIYHLWWHPHNFGGEIEDNLAQLRDVLACVSHCKKEYGMQSLSMREAADLAEQYKYNNSLTYG</sequence>